<dbReference type="AlphaFoldDB" id="A0A5B7CHS4"/>
<accession>A0A5B7CHS4</accession>
<name>A0A5B7CHS4_PORTR</name>
<comment type="caution">
    <text evidence="1">The sequence shown here is derived from an EMBL/GenBank/DDBJ whole genome shotgun (WGS) entry which is preliminary data.</text>
</comment>
<reference evidence="1 2" key="1">
    <citation type="submission" date="2019-05" db="EMBL/GenBank/DDBJ databases">
        <title>Another draft genome of Portunus trituberculatus and its Hox gene families provides insights of decapod evolution.</title>
        <authorList>
            <person name="Jeong J.-H."/>
            <person name="Song I."/>
            <person name="Kim S."/>
            <person name="Choi T."/>
            <person name="Kim D."/>
            <person name="Ryu S."/>
            <person name="Kim W."/>
        </authorList>
    </citation>
    <scope>NUCLEOTIDE SEQUENCE [LARGE SCALE GENOMIC DNA]</scope>
    <source>
        <tissue evidence="1">Muscle</tissue>
    </source>
</reference>
<evidence type="ECO:0000313" key="2">
    <source>
        <dbReference type="Proteomes" id="UP000324222"/>
    </source>
</evidence>
<organism evidence="1 2">
    <name type="scientific">Portunus trituberculatus</name>
    <name type="common">Swimming crab</name>
    <name type="synonym">Neptunus trituberculatus</name>
    <dbReference type="NCBI Taxonomy" id="210409"/>
    <lineage>
        <taxon>Eukaryota</taxon>
        <taxon>Metazoa</taxon>
        <taxon>Ecdysozoa</taxon>
        <taxon>Arthropoda</taxon>
        <taxon>Crustacea</taxon>
        <taxon>Multicrustacea</taxon>
        <taxon>Malacostraca</taxon>
        <taxon>Eumalacostraca</taxon>
        <taxon>Eucarida</taxon>
        <taxon>Decapoda</taxon>
        <taxon>Pleocyemata</taxon>
        <taxon>Brachyura</taxon>
        <taxon>Eubrachyura</taxon>
        <taxon>Portunoidea</taxon>
        <taxon>Portunidae</taxon>
        <taxon>Portuninae</taxon>
        <taxon>Portunus</taxon>
    </lineage>
</organism>
<proteinExistence type="predicted"/>
<keyword evidence="2" id="KW-1185">Reference proteome</keyword>
<protein>
    <submittedName>
        <fullName evidence="1">Uncharacterized protein</fullName>
    </submittedName>
</protein>
<sequence>MRFRLKIRSKTANVAEVNKEKVKGGVKTFGVIIFGPLPRRGLRGWIWSSHFFYFEF</sequence>
<dbReference type="EMBL" id="VSRR010000043">
    <property type="protein sequence ID" value="MPC08758.1"/>
    <property type="molecule type" value="Genomic_DNA"/>
</dbReference>
<gene>
    <name evidence="1" type="ORF">E2C01_001353</name>
</gene>
<dbReference type="Proteomes" id="UP000324222">
    <property type="component" value="Unassembled WGS sequence"/>
</dbReference>
<evidence type="ECO:0000313" key="1">
    <source>
        <dbReference type="EMBL" id="MPC08758.1"/>
    </source>
</evidence>